<keyword evidence="2" id="KW-1185">Reference proteome</keyword>
<reference evidence="1 2" key="1">
    <citation type="submission" date="2023-01" db="EMBL/GenBank/DDBJ databases">
        <title>Psychrosphaera sp. nov., isolated from marine algae.</title>
        <authorList>
            <person name="Bayburt H."/>
            <person name="Choi B.J."/>
            <person name="Kim J.M."/>
            <person name="Choi D.G."/>
            <person name="Jeon C.O."/>
        </authorList>
    </citation>
    <scope>NUCLEOTIDE SEQUENCE [LARGE SCALE GENOMIC DNA]</scope>
    <source>
        <strain evidence="1 2">G1-22</strain>
    </source>
</reference>
<protein>
    <submittedName>
        <fullName evidence="1">Uncharacterized protein</fullName>
    </submittedName>
</protein>
<organism evidence="1 2">
    <name type="scientific">Psychrosphaera algicola</name>
    <dbReference type="NCBI Taxonomy" id="3023714"/>
    <lineage>
        <taxon>Bacteria</taxon>
        <taxon>Pseudomonadati</taxon>
        <taxon>Pseudomonadota</taxon>
        <taxon>Gammaproteobacteria</taxon>
        <taxon>Alteromonadales</taxon>
        <taxon>Pseudoalteromonadaceae</taxon>
        <taxon>Psychrosphaera</taxon>
    </lineage>
</organism>
<dbReference type="RefSeq" id="WP_272180074.1">
    <property type="nucleotide sequence ID" value="NZ_JAQOMS010000002.1"/>
</dbReference>
<sequence>MDVKYPKYQQQIDALFTTRQFPKEQWQSLLFDGHDHTERSWQSRLHVPLAFMFGH</sequence>
<evidence type="ECO:0000313" key="1">
    <source>
        <dbReference type="EMBL" id="MDC2888458.1"/>
    </source>
</evidence>
<proteinExistence type="predicted"/>
<dbReference type="InterPro" id="IPR029058">
    <property type="entry name" value="AB_hydrolase_fold"/>
</dbReference>
<dbReference type="Proteomes" id="UP001528411">
    <property type="component" value="Unassembled WGS sequence"/>
</dbReference>
<dbReference type="Gene3D" id="3.40.50.1820">
    <property type="entry name" value="alpha/beta hydrolase"/>
    <property type="match status" value="1"/>
</dbReference>
<dbReference type="EMBL" id="JAQOMS010000002">
    <property type="protein sequence ID" value="MDC2888458.1"/>
    <property type="molecule type" value="Genomic_DNA"/>
</dbReference>
<gene>
    <name evidence="1" type="ORF">PN838_06425</name>
</gene>
<name>A0ABT5FA94_9GAMM</name>
<comment type="caution">
    <text evidence="1">The sequence shown here is derived from an EMBL/GenBank/DDBJ whole genome shotgun (WGS) entry which is preliminary data.</text>
</comment>
<evidence type="ECO:0000313" key="2">
    <source>
        <dbReference type="Proteomes" id="UP001528411"/>
    </source>
</evidence>
<accession>A0ABT5FA94</accession>